<sequence>MATSLSSAVRLFTPKPLSFFSKPIANPSNLSFSSPISFQRIKTKAQIQPQDQLSLSNASSPSLNLSLLPPKLVEIISLFQSVPDPKTRYQQLLHYGTQLPPLDSHFKTDANRVQGCVSQVWVRAFKDPQEGDNGADPVVRFEADSDSQLTKGIAALLVFGLSGSPVSSIVRLTPDFIDLLGIRQSLSPSRNSGMLNMLKLMQRKALELAIQENSGNFDDPGSKDLISGTKSDEIEGKLDNKEVNSNGKDVNLDGIEGTDVVSSFNGGDASVHIEEKLASSSGEFGGRKERIRDKLEKKLSPVELNIEDVSHLHKGHAAMIGNNSNGETHFNVRIVSKEFEGKSLVKRHRLVYDSLKEELNSGLHALSIDAKTPSEV</sequence>
<dbReference type="Pfam" id="PF01722">
    <property type="entry name" value="BolA"/>
    <property type="match status" value="1"/>
</dbReference>
<keyword evidence="4" id="KW-0809">Transit peptide</keyword>
<gene>
    <name evidence="6" type="ORF">FCM35_KLT09039</name>
</gene>
<reference evidence="6" key="1">
    <citation type="submission" date="2020-01" db="EMBL/GenBank/DDBJ databases">
        <title>Genome sequence of Kobresia littledalei, the first chromosome-level genome in the family Cyperaceae.</title>
        <authorList>
            <person name="Qu G."/>
        </authorList>
    </citation>
    <scope>NUCLEOTIDE SEQUENCE</scope>
    <source>
        <strain evidence="6">C.B.Clarke</strain>
        <tissue evidence="6">Leaf</tissue>
    </source>
</reference>
<organism evidence="6 7">
    <name type="scientific">Carex littledalei</name>
    <dbReference type="NCBI Taxonomy" id="544730"/>
    <lineage>
        <taxon>Eukaryota</taxon>
        <taxon>Viridiplantae</taxon>
        <taxon>Streptophyta</taxon>
        <taxon>Embryophyta</taxon>
        <taxon>Tracheophyta</taxon>
        <taxon>Spermatophyta</taxon>
        <taxon>Magnoliopsida</taxon>
        <taxon>Liliopsida</taxon>
        <taxon>Poales</taxon>
        <taxon>Cyperaceae</taxon>
        <taxon>Cyperoideae</taxon>
        <taxon>Cariceae</taxon>
        <taxon>Carex</taxon>
        <taxon>Carex subgen. Euthyceras</taxon>
    </lineage>
</organism>
<proteinExistence type="predicted"/>
<comment type="caution">
    <text evidence="6">The sequence shown here is derived from an EMBL/GenBank/DDBJ whole genome shotgun (WGS) entry which is preliminary data.</text>
</comment>
<dbReference type="PANTHER" id="PTHR46230">
    <property type="match status" value="1"/>
</dbReference>
<dbReference type="InterPro" id="IPR003808">
    <property type="entry name" value="Fe-S_metab-assoc_dom"/>
</dbReference>
<dbReference type="Gene3D" id="3.90.1010.10">
    <property type="match status" value="1"/>
</dbReference>
<dbReference type="Gene3D" id="3.30.300.90">
    <property type="entry name" value="BolA-like"/>
    <property type="match status" value="1"/>
</dbReference>
<keyword evidence="3" id="KW-0934">Plastid</keyword>
<name>A0A833QMY1_9POAL</name>
<evidence type="ECO:0000313" key="7">
    <source>
        <dbReference type="Proteomes" id="UP000623129"/>
    </source>
</evidence>
<dbReference type="FunFam" id="3.30.300.90:FF:000004">
    <property type="entry name" value="SufE-like protein, chloroplastic"/>
    <property type="match status" value="1"/>
</dbReference>
<dbReference type="OrthoDB" id="411584at2759"/>
<accession>A0A833QMY1</accession>
<evidence type="ECO:0000256" key="1">
    <source>
        <dbReference type="ARBA" id="ARBA00004229"/>
    </source>
</evidence>
<dbReference type="Pfam" id="PF02657">
    <property type="entry name" value="SufE"/>
    <property type="match status" value="1"/>
</dbReference>
<dbReference type="InterPro" id="IPR036065">
    <property type="entry name" value="BolA-like_sf"/>
</dbReference>
<evidence type="ECO:0000256" key="4">
    <source>
        <dbReference type="ARBA" id="ARBA00022946"/>
    </source>
</evidence>
<dbReference type="AlphaFoldDB" id="A0A833QMY1"/>
<evidence type="ECO:0000256" key="3">
    <source>
        <dbReference type="ARBA" id="ARBA00022640"/>
    </source>
</evidence>
<dbReference type="GO" id="GO:0009507">
    <property type="term" value="C:chloroplast"/>
    <property type="evidence" value="ECO:0007669"/>
    <property type="project" value="UniProtKB-SubCell"/>
</dbReference>
<dbReference type="PANTHER" id="PTHR46230:SF3">
    <property type="entry name" value="SUFE-LIKE PROTEIN 1, CHLOROPLASTIC_MITOCHONDRIAL"/>
    <property type="match status" value="1"/>
</dbReference>
<keyword evidence="7" id="KW-1185">Reference proteome</keyword>
<evidence type="ECO:0000256" key="2">
    <source>
        <dbReference type="ARBA" id="ARBA00022528"/>
    </source>
</evidence>
<evidence type="ECO:0000259" key="5">
    <source>
        <dbReference type="Pfam" id="PF02657"/>
    </source>
</evidence>
<dbReference type="SUPFAM" id="SSF82657">
    <property type="entry name" value="BolA-like"/>
    <property type="match status" value="1"/>
</dbReference>
<dbReference type="EMBL" id="SWLB01000019">
    <property type="protein sequence ID" value="KAF3325959.1"/>
    <property type="molecule type" value="Genomic_DNA"/>
</dbReference>
<dbReference type="Proteomes" id="UP000623129">
    <property type="component" value="Unassembled WGS sequence"/>
</dbReference>
<dbReference type="GO" id="GO:0016226">
    <property type="term" value="P:iron-sulfur cluster assembly"/>
    <property type="evidence" value="ECO:0007669"/>
    <property type="project" value="TreeGrafter"/>
</dbReference>
<dbReference type="InterPro" id="IPR002634">
    <property type="entry name" value="BolA"/>
</dbReference>
<dbReference type="SUPFAM" id="SSF82649">
    <property type="entry name" value="SufE/NifU"/>
    <property type="match status" value="1"/>
</dbReference>
<protein>
    <submittedName>
        <fullName evidence="6">SufE-like protein</fullName>
    </submittedName>
</protein>
<keyword evidence="2" id="KW-0150">Chloroplast</keyword>
<feature type="domain" description="Fe-S metabolism associated" evidence="5">
    <location>
        <begin position="78"/>
        <end position="203"/>
    </location>
</feature>
<comment type="subcellular location">
    <subcellularLocation>
        <location evidence="1">Plastid</location>
        <location evidence="1">Chloroplast</location>
    </subcellularLocation>
</comment>
<evidence type="ECO:0000313" key="6">
    <source>
        <dbReference type="EMBL" id="KAF3325959.1"/>
    </source>
</evidence>